<evidence type="ECO:0000256" key="1">
    <source>
        <dbReference type="ARBA" id="ARBA00004752"/>
    </source>
</evidence>
<name>A0ABP9WQ67_9GAMM</name>
<evidence type="ECO:0000313" key="11">
    <source>
        <dbReference type="EMBL" id="GAA5524246.1"/>
    </source>
</evidence>
<feature type="chain" id="PRO_5046180980" description="L,D-TPase catalytic domain-containing protein" evidence="9">
    <location>
        <begin position="32"/>
        <end position="246"/>
    </location>
</feature>
<comment type="pathway">
    <text evidence="1 7">Cell wall biogenesis; peptidoglycan biosynthesis.</text>
</comment>
<dbReference type="RefSeq" id="WP_345549082.1">
    <property type="nucleotide sequence ID" value="NZ_BAABRT010000004.1"/>
</dbReference>
<keyword evidence="12" id="KW-1185">Reference proteome</keyword>
<protein>
    <recommendedName>
        <fullName evidence="10">L,D-TPase catalytic domain-containing protein</fullName>
    </recommendedName>
</protein>
<evidence type="ECO:0000259" key="10">
    <source>
        <dbReference type="PROSITE" id="PS52029"/>
    </source>
</evidence>
<dbReference type="Gene3D" id="2.40.440.10">
    <property type="entry name" value="L,D-transpeptidase catalytic domain-like"/>
    <property type="match status" value="1"/>
</dbReference>
<dbReference type="PANTHER" id="PTHR30582:SF2">
    <property type="entry name" value="L,D-TRANSPEPTIDASE YCIB-RELATED"/>
    <property type="match status" value="1"/>
</dbReference>
<feature type="compositionally biased region" description="Polar residues" evidence="8">
    <location>
        <begin position="58"/>
        <end position="77"/>
    </location>
</feature>
<evidence type="ECO:0000256" key="4">
    <source>
        <dbReference type="ARBA" id="ARBA00022960"/>
    </source>
</evidence>
<sequence>MQSHVSLLIRSSLVALLFVGGMTQITPVAEARDYRDPNNPPDWVREYYRNNAQGYRSNAQGYRNNAQGYRNNAQGYRSSAPGASPQQQRDAMRFTNKSWWRHDVTGGTPHIKIDLSEQMAYFYKGGRLAGVSPVSTGKPGHRTPAGTFRISEKKINHRSNLYGHYVSRNGHVLRSNVDVRRDRRPAGSVFRGAAMDYMMRVNGPVSMHAGYVPGYPASHGCIRLPWHMAKTFFAHAPVGTKVSIVP</sequence>
<feature type="active site" description="Nucleophile" evidence="7">
    <location>
        <position position="221"/>
    </location>
</feature>
<keyword evidence="3" id="KW-0808">Transferase</keyword>
<evidence type="ECO:0000256" key="7">
    <source>
        <dbReference type="PROSITE-ProRule" id="PRU01373"/>
    </source>
</evidence>
<keyword evidence="4 7" id="KW-0133">Cell shape</keyword>
<dbReference type="PROSITE" id="PS52029">
    <property type="entry name" value="LD_TPASE"/>
    <property type="match status" value="1"/>
</dbReference>
<feature type="domain" description="L,D-TPase catalytic" evidence="10">
    <location>
        <begin position="109"/>
        <end position="245"/>
    </location>
</feature>
<dbReference type="EMBL" id="BAABRT010000004">
    <property type="protein sequence ID" value="GAA5524246.1"/>
    <property type="molecule type" value="Genomic_DNA"/>
</dbReference>
<feature type="signal peptide" evidence="9">
    <location>
        <begin position="1"/>
        <end position="31"/>
    </location>
</feature>
<keyword evidence="9" id="KW-0732">Signal</keyword>
<evidence type="ECO:0000256" key="5">
    <source>
        <dbReference type="ARBA" id="ARBA00022984"/>
    </source>
</evidence>
<dbReference type="InterPro" id="IPR005490">
    <property type="entry name" value="LD_TPept_cat_dom"/>
</dbReference>
<dbReference type="CDD" id="cd16913">
    <property type="entry name" value="YkuD_like"/>
    <property type="match status" value="1"/>
</dbReference>
<evidence type="ECO:0000256" key="3">
    <source>
        <dbReference type="ARBA" id="ARBA00022679"/>
    </source>
</evidence>
<evidence type="ECO:0000256" key="8">
    <source>
        <dbReference type="SAM" id="MobiDB-lite"/>
    </source>
</evidence>
<dbReference type="Pfam" id="PF03734">
    <property type="entry name" value="YkuD"/>
    <property type="match status" value="1"/>
</dbReference>
<accession>A0ABP9WQ67</accession>
<evidence type="ECO:0000256" key="2">
    <source>
        <dbReference type="ARBA" id="ARBA00005992"/>
    </source>
</evidence>
<evidence type="ECO:0000256" key="6">
    <source>
        <dbReference type="ARBA" id="ARBA00023316"/>
    </source>
</evidence>
<dbReference type="InterPro" id="IPR050979">
    <property type="entry name" value="LD-transpeptidase"/>
</dbReference>
<feature type="region of interest" description="Disordered" evidence="8">
    <location>
        <begin position="58"/>
        <end position="90"/>
    </location>
</feature>
<reference evidence="11 12" key="1">
    <citation type="submission" date="2024-02" db="EMBL/GenBank/DDBJ databases">
        <title>Microbulbifer aestuariivivens NBRC 112533.</title>
        <authorList>
            <person name="Ichikawa N."/>
            <person name="Katano-Makiyama Y."/>
            <person name="Hidaka K."/>
        </authorList>
    </citation>
    <scope>NUCLEOTIDE SEQUENCE [LARGE SCALE GENOMIC DNA]</scope>
    <source>
        <strain evidence="11 12">NBRC 112533</strain>
    </source>
</reference>
<comment type="caution">
    <text evidence="11">The sequence shown here is derived from an EMBL/GenBank/DDBJ whole genome shotgun (WGS) entry which is preliminary data.</text>
</comment>
<gene>
    <name evidence="11" type="ORF">Maes01_00800</name>
</gene>
<organism evidence="11 12">
    <name type="scientific">Microbulbifer aestuariivivens</name>
    <dbReference type="NCBI Taxonomy" id="1908308"/>
    <lineage>
        <taxon>Bacteria</taxon>
        <taxon>Pseudomonadati</taxon>
        <taxon>Pseudomonadota</taxon>
        <taxon>Gammaproteobacteria</taxon>
        <taxon>Cellvibrionales</taxon>
        <taxon>Microbulbiferaceae</taxon>
        <taxon>Microbulbifer</taxon>
    </lineage>
</organism>
<keyword evidence="5 7" id="KW-0573">Peptidoglycan synthesis</keyword>
<dbReference type="PANTHER" id="PTHR30582">
    <property type="entry name" value="L,D-TRANSPEPTIDASE"/>
    <property type="match status" value="1"/>
</dbReference>
<proteinExistence type="inferred from homology"/>
<evidence type="ECO:0000256" key="9">
    <source>
        <dbReference type="SAM" id="SignalP"/>
    </source>
</evidence>
<comment type="similarity">
    <text evidence="2">Belongs to the YkuD family.</text>
</comment>
<feature type="active site" description="Proton donor/acceptor" evidence="7">
    <location>
        <position position="208"/>
    </location>
</feature>
<dbReference type="SUPFAM" id="SSF141523">
    <property type="entry name" value="L,D-transpeptidase catalytic domain-like"/>
    <property type="match status" value="1"/>
</dbReference>
<keyword evidence="6 7" id="KW-0961">Cell wall biogenesis/degradation</keyword>
<dbReference type="InterPro" id="IPR038063">
    <property type="entry name" value="Transpep_catalytic_dom"/>
</dbReference>
<dbReference type="Proteomes" id="UP001408594">
    <property type="component" value="Unassembled WGS sequence"/>
</dbReference>
<evidence type="ECO:0000313" key="12">
    <source>
        <dbReference type="Proteomes" id="UP001408594"/>
    </source>
</evidence>